<dbReference type="GO" id="GO:0005737">
    <property type="term" value="C:cytoplasm"/>
    <property type="evidence" value="ECO:0007669"/>
    <property type="project" value="TreeGrafter"/>
</dbReference>
<sequence>MASNTDAARAIARKVLQSLSSPRFEGLAPVAPSGGPEQEVDTPFTLITPAQFRSLCSAAVELLEREDMVVTGLNAPVKVFGAIHGQILDLLSHFKWQRPPSEDGGDIFYTTYVFLGDYADRGGHGLEVLALLLSLKVMNPPRVCLLRGQHESRHLNFHLGLRAECERRLGSGAGAEIYEHLNRVFDHMSLAAVIGGQILALGPGVLPPSLTRLDSLRKYKKPLALPHPSYPRPTGPMERLQEQVLLELFTPSELLPKHLGSVGEVIPEQVKSFCTHHRLAA</sequence>
<evidence type="ECO:0000256" key="3">
    <source>
        <dbReference type="ARBA" id="ARBA00022723"/>
    </source>
</evidence>
<dbReference type="EMBL" id="CAJNNV010002636">
    <property type="protein sequence ID" value="CAE8587519.1"/>
    <property type="molecule type" value="Genomic_DNA"/>
</dbReference>
<comment type="catalytic activity">
    <reaction evidence="8">
        <text>O-phospho-L-threonyl-[protein] + H2O = L-threonyl-[protein] + phosphate</text>
        <dbReference type="Rhea" id="RHEA:47004"/>
        <dbReference type="Rhea" id="RHEA-COMP:11060"/>
        <dbReference type="Rhea" id="RHEA-COMP:11605"/>
        <dbReference type="ChEBI" id="CHEBI:15377"/>
        <dbReference type="ChEBI" id="CHEBI:30013"/>
        <dbReference type="ChEBI" id="CHEBI:43474"/>
        <dbReference type="ChEBI" id="CHEBI:61977"/>
        <dbReference type="EC" id="3.1.3.16"/>
    </reaction>
</comment>
<dbReference type="GO" id="GO:0005634">
    <property type="term" value="C:nucleus"/>
    <property type="evidence" value="ECO:0007669"/>
    <property type="project" value="TreeGrafter"/>
</dbReference>
<evidence type="ECO:0000256" key="6">
    <source>
        <dbReference type="ARBA" id="ARBA00023211"/>
    </source>
</evidence>
<dbReference type="InterPro" id="IPR004843">
    <property type="entry name" value="Calcineurin-like_PHP"/>
</dbReference>
<dbReference type="Gene3D" id="3.60.21.10">
    <property type="match status" value="1"/>
</dbReference>
<keyword evidence="11" id="KW-1185">Reference proteome</keyword>
<protein>
    <recommendedName>
        <fullName evidence="2">protein-serine/threonine phosphatase</fullName>
        <ecNumber evidence="2">3.1.3.16</ecNumber>
    </recommendedName>
</protein>
<dbReference type="InterPro" id="IPR029052">
    <property type="entry name" value="Metallo-depent_PP-like"/>
</dbReference>
<dbReference type="SMART" id="SM00156">
    <property type="entry name" value="PP2Ac"/>
    <property type="match status" value="1"/>
</dbReference>
<comment type="catalytic activity">
    <reaction evidence="7">
        <text>O-phospho-L-seryl-[protein] + H2O = L-seryl-[protein] + phosphate</text>
        <dbReference type="Rhea" id="RHEA:20629"/>
        <dbReference type="Rhea" id="RHEA-COMP:9863"/>
        <dbReference type="Rhea" id="RHEA-COMP:11604"/>
        <dbReference type="ChEBI" id="CHEBI:15377"/>
        <dbReference type="ChEBI" id="CHEBI:29999"/>
        <dbReference type="ChEBI" id="CHEBI:43474"/>
        <dbReference type="ChEBI" id="CHEBI:83421"/>
        <dbReference type="EC" id="3.1.3.16"/>
    </reaction>
</comment>
<evidence type="ECO:0000313" key="10">
    <source>
        <dbReference type="EMBL" id="CAE8587519.1"/>
    </source>
</evidence>
<keyword evidence="3" id="KW-0479">Metal-binding</keyword>
<dbReference type="EC" id="3.1.3.16" evidence="2"/>
<dbReference type="AlphaFoldDB" id="A0A813DFB3"/>
<comment type="caution">
    <text evidence="10">The sequence shown here is derived from an EMBL/GenBank/DDBJ whole genome shotgun (WGS) entry which is preliminary data.</text>
</comment>
<evidence type="ECO:0000256" key="2">
    <source>
        <dbReference type="ARBA" id="ARBA00013081"/>
    </source>
</evidence>
<keyword evidence="6" id="KW-0464">Manganese</keyword>
<evidence type="ECO:0000256" key="4">
    <source>
        <dbReference type="ARBA" id="ARBA00022801"/>
    </source>
</evidence>
<feature type="domain" description="Serine/threonine specific protein phosphatases" evidence="9">
    <location>
        <begin position="47"/>
        <end position="274"/>
    </location>
</feature>
<reference evidence="10" key="1">
    <citation type="submission" date="2021-02" db="EMBL/GenBank/DDBJ databases">
        <authorList>
            <person name="Dougan E. K."/>
            <person name="Rhodes N."/>
            <person name="Thang M."/>
            <person name="Chan C."/>
        </authorList>
    </citation>
    <scope>NUCLEOTIDE SEQUENCE</scope>
</reference>
<dbReference type="OMA" id="SFCTHHR"/>
<dbReference type="PANTHER" id="PTHR11668:SF300">
    <property type="entry name" value="SERINE_THREONINE-PROTEIN PHOSPHATASE"/>
    <property type="match status" value="1"/>
</dbReference>
<dbReference type="PRINTS" id="PR00114">
    <property type="entry name" value="STPHPHTASE"/>
</dbReference>
<gene>
    <name evidence="10" type="ORF">PGLA1383_LOCUS6356</name>
</gene>
<dbReference type="GO" id="GO:0004722">
    <property type="term" value="F:protein serine/threonine phosphatase activity"/>
    <property type="evidence" value="ECO:0007669"/>
    <property type="project" value="UniProtKB-EC"/>
</dbReference>
<organism evidence="10 11">
    <name type="scientific">Polarella glacialis</name>
    <name type="common">Dinoflagellate</name>
    <dbReference type="NCBI Taxonomy" id="89957"/>
    <lineage>
        <taxon>Eukaryota</taxon>
        <taxon>Sar</taxon>
        <taxon>Alveolata</taxon>
        <taxon>Dinophyceae</taxon>
        <taxon>Suessiales</taxon>
        <taxon>Suessiaceae</taxon>
        <taxon>Polarella</taxon>
    </lineage>
</organism>
<dbReference type="OrthoDB" id="414728at2759"/>
<evidence type="ECO:0000256" key="5">
    <source>
        <dbReference type="ARBA" id="ARBA00022912"/>
    </source>
</evidence>
<keyword evidence="4" id="KW-0378">Hydrolase</keyword>
<dbReference type="InterPro" id="IPR006186">
    <property type="entry name" value="Ser/Thr-sp_prot-phosphatase"/>
</dbReference>
<comment type="cofactor">
    <cofactor evidence="1">
        <name>Mn(2+)</name>
        <dbReference type="ChEBI" id="CHEBI:29035"/>
    </cofactor>
</comment>
<dbReference type="SUPFAM" id="SSF56300">
    <property type="entry name" value="Metallo-dependent phosphatases"/>
    <property type="match status" value="1"/>
</dbReference>
<accession>A0A813DFB3</accession>
<proteinExistence type="predicted"/>
<keyword evidence="5" id="KW-0904">Protein phosphatase</keyword>
<dbReference type="GO" id="GO:0046872">
    <property type="term" value="F:metal ion binding"/>
    <property type="evidence" value="ECO:0007669"/>
    <property type="project" value="UniProtKB-KW"/>
</dbReference>
<feature type="non-terminal residue" evidence="10">
    <location>
        <position position="1"/>
    </location>
</feature>
<evidence type="ECO:0000256" key="8">
    <source>
        <dbReference type="ARBA" id="ARBA00048336"/>
    </source>
</evidence>
<dbReference type="PANTHER" id="PTHR11668">
    <property type="entry name" value="SERINE/THREONINE PROTEIN PHOSPHATASE"/>
    <property type="match status" value="1"/>
</dbReference>
<evidence type="ECO:0000256" key="7">
    <source>
        <dbReference type="ARBA" id="ARBA00047761"/>
    </source>
</evidence>
<dbReference type="InterPro" id="IPR050341">
    <property type="entry name" value="PP1_catalytic_subunit"/>
</dbReference>
<dbReference type="Proteomes" id="UP000654075">
    <property type="component" value="Unassembled WGS sequence"/>
</dbReference>
<evidence type="ECO:0000313" key="11">
    <source>
        <dbReference type="Proteomes" id="UP000654075"/>
    </source>
</evidence>
<name>A0A813DFB3_POLGL</name>
<evidence type="ECO:0000256" key="1">
    <source>
        <dbReference type="ARBA" id="ARBA00001936"/>
    </source>
</evidence>
<dbReference type="Pfam" id="PF00149">
    <property type="entry name" value="Metallophos"/>
    <property type="match status" value="1"/>
</dbReference>
<evidence type="ECO:0000259" key="9">
    <source>
        <dbReference type="SMART" id="SM00156"/>
    </source>
</evidence>